<dbReference type="Pfam" id="PF13977">
    <property type="entry name" value="TetR_C_6"/>
    <property type="match status" value="1"/>
</dbReference>
<proteinExistence type="predicted"/>
<dbReference type="SUPFAM" id="SSF48498">
    <property type="entry name" value="Tetracyclin repressor-like, C-terminal domain"/>
    <property type="match status" value="1"/>
</dbReference>
<dbReference type="Gene3D" id="1.10.357.10">
    <property type="entry name" value="Tetracycline Repressor, domain 2"/>
    <property type="match status" value="1"/>
</dbReference>
<feature type="DNA-binding region" description="H-T-H motif" evidence="5">
    <location>
        <begin position="22"/>
        <end position="41"/>
    </location>
</feature>
<dbReference type="InterPro" id="IPR001647">
    <property type="entry name" value="HTH_TetR"/>
</dbReference>
<feature type="domain" description="HTH tetR-type" evidence="6">
    <location>
        <begin position="1"/>
        <end position="59"/>
    </location>
</feature>
<evidence type="ECO:0000313" key="8">
    <source>
        <dbReference type="Proteomes" id="UP001500221"/>
    </source>
</evidence>
<dbReference type="PANTHER" id="PTHR30055">
    <property type="entry name" value="HTH-TYPE TRANSCRIPTIONAL REGULATOR RUTR"/>
    <property type="match status" value="1"/>
</dbReference>
<gene>
    <name evidence="7" type="ORF">GCM10023340_09680</name>
</gene>
<evidence type="ECO:0000256" key="2">
    <source>
        <dbReference type="ARBA" id="ARBA00023015"/>
    </source>
</evidence>
<dbReference type="InterPro" id="IPR009057">
    <property type="entry name" value="Homeodomain-like_sf"/>
</dbReference>
<organism evidence="7 8">
    <name type="scientific">Nocardioides marinquilinus</name>
    <dbReference type="NCBI Taxonomy" id="1210400"/>
    <lineage>
        <taxon>Bacteria</taxon>
        <taxon>Bacillati</taxon>
        <taxon>Actinomycetota</taxon>
        <taxon>Actinomycetes</taxon>
        <taxon>Propionibacteriales</taxon>
        <taxon>Nocardioidaceae</taxon>
        <taxon>Nocardioides</taxon>
    </lineage>
</organism>
<evidence type="ECO:0000256" key="5">
    <source>
        <dbReference type="PROSITE-ProRule" id="PRU00335"/>
    </source>
</evidence>
<keyword evidence="3 5" id="KW-0238">DNA-binding</keyword>
<keyword evidence="1" id="KW-0678">Repressor</keyword>
<dbReference type="PRINTS" id="PR00455">
    <property type="entry name" value="HTHTETR"/>
</dbReference>
<reference evidence="8" key="1">
    <citation type="journal article" date="2019" name="Int. J. Syst. Evol. Microbiol.">
        <title>The Global Catalogue of Microorganisms (GCM) 10K type strain sequencing project: providing services to taxonomists for standard genome sequencing and annotation.</title>
        <authorList>
            <consortium name="The Broad Institute Genomics Platform"/>
            <consortium name="The Broad Institute Genome Sequencing Center for Infectious Disease"/>
            <person name="Wu L."/>
            <person name="Ma J."/>
        </authorList>
    </citation>
    <scope>NUCLEOTIDE SEQUENCE [LARGE SCALE GENOMIC DNA]</scope>
    <source>
        <strain evidence="8">JCM 18459</strain>
    </source>
</reference>
<keyword evidence="8" id="KW-1185">Reference proteome</keyword>
<sequence>MRRALLDAAAHEFARRGIDGASVDDVAAAAGFTKGAVYSHFGSKDGLVDALVEDRTTAYLEAGLTAVDGLEGALDVRARALGDRLSAVGTEQGDWHLLFFELWQRAVRAAEPGGVLGRQRDALRAAVADAISEHAESAGATLPLPAADLALVVMALTNGLAVERLVGPDDVAPDLMGRVLALLVQQPGDASRS</sequence>
<evidence type="ECO:0000256" key="4">
    <source>
        <dbReference type="ARBA" id="ARBA00023163"/>
    </source>
</evidence>
<dbReference type="Proteomes" id="UP001500221">
    <property type="component" value="Unassembled WGS sequence"/>
</dbReference>
<accession>A0ABP9PEK2</accession>
<name>A0ABP9PEK2_9ACTN</name>
<dbReference type="InterPro" id="IPR039538">
    <property type="entry name" value="BetI_C"/>
</dbReference>
<dbReference type="EMBL" id="BAABKG010000001">
    <property type="protein sequence ID" value="GAA5143695.1"/>
    <property type="molecule type" value="Genomic_DNA"/>
</dbReference>
<dbReference type="PROSITE" id="PS50977">
    <property type="entry name" value="HTH_TETR_2"/>
    <property type="match status" value="1"/>
</dbReference>
<evidence type="ECO:0000256" key="3">
    <source>
        <dbReference type="ARBA" id="ARBA00023125"/>
    </source>
</evidence>
<evidence type="ECO:0000259" key="6">
    <source>
        <dbReference type="PROSITE" id="PS50977"/>
    </source>
</evidence>
<keyword evidence="2" id="KW-0805">Transcription regulation</keyword>
<keyword evidence="4" id="KW-0804">Transcription</keyword>
<dbReference type="InterPro" id="IPR050109">
    <property type="entry name" value="HTH-type_TetR-like_transc_reg"/>
</dbReference>
<dbReference type="SUPFAM" id="SSF46689">
    <property type="entry name" value="Homeodomain-like"/>
    <property type="match status" value="1"/>
</dbReference>
<evidence type="ECO:0000313" key="7">
    <source>
        <dbReference type="EMBL" id="GAA5143695.1"/>
    </source>
</evidence>
<evidence type="ECO:0000256" key="1">
    <source>
        <dbReference type="ARBA" id="ARBA00022491"/>
    </source>
</evidence>
<dbReference type="Pfam" id="PF00440">
    <property type="entry name" value="TetR_N"/>
    <property type="match status" value="1"/>
</dbReference>
<dbReference type="InterPro" id="IPR036271">
    <property type="entry name" value="Tet_transcr_reg_TetR-rel_C_sf"/>
</dbReference>
<comment type="caution">
    <text evidence="7">The sequence shown here is derived from an EMBL/GenBank/DDBJ whole genome shotgun (WGS) entry which is preliminary data.</text>
</comment>
<protein>
    <submittedName>
        <fullName evidence="7">TetR/AcrR family transcriptional regulator</fullName>
    </submittedName>
</protein>
<dbReference type="PANTHER" id="PTHR30055:SF241">
    <property type="entry name" value="TRANSCRIPTIONAL REGULATORY PROTEIN"/>
    <property type="match status" value="1"/>
</dbReference>